<evidence type="ECO:0000256" key="5">
    <source>
        <dbReference type="ARBA" id="ARBA00023136"/>
    </source>
</evidence>
<dbReference type="STRING" id="1732.SAMN02910417_00631"/>
<keyword evidence="8" id="KW-1185">Reference proteome</keyword>
<dbReference type="RefSeq" id="WP_090172120.1">
    <property type="nucleotide sequence ID" value="NZ_FMXR01000006.1"/>
</dbReference>
<evidence type="ECO:0000256" key="4">
    <source>
        <dbReference type="ARBA" id="ARBA00022989"/>
    </source>
</evidence>
<keyword evidence="2" id="KW-1003">Cell membrane</keyword>
<evidence type="ECO:0000313" key="7">
    <source>
        <dbReference type="EMBL" id="SDB08891.1"/>
    </source>
</evidence>
<accession>A0A1G6AKG8</accession>
<evidence type="ECO:0000256" key="3">
    <source>
        <dbReference type="ARBA" id="ARBA00022692"/>
    </source>
</evidence>
<dbReference type="GO" id="GO:0005886">
    <property type="term" value="C:plasma membrane"/>
    <property type="evidence" value="ECO:0007669"/>
    <property type="project" value="UniProtKB-SubCell"/>
</dbReference>
<evidence type="ECO:0000256" key="2">
    <source>
        <dbReference type="ARBA" id="ARBA00022475"/>
    </source>
</evidence>
<dbReference type="EMBL" id="FMXR01000006">
    <property type="protein sequence ID" value="SDB08891.1"/>
    <property type="molecule type" value="Genomic_DNA"/>
</dbReference>
<organism evidence="7 8">
    <name type="scientific">Eubacterium oxidoreducens</name>
    <dbReference type="NCBI Taxonomy" id="1732"/>
    <lineage>
        <taxon>Bacteria</taxon>
        <taxon>Bacillati</taxon>
        <taxon>Bacillota</taxon>
        <taxon>Clostridia</taxon>
        <taxon>Eubacteriales</taxon>
        <taxon>Eubacteriaceae</taxon>
        <taxon>Eubacterium</taxon>
    </lineage>
</organism>
<dbReference type="InterPro" id="IPR017039">
    <property type="entry name" value="Virul_fac_BrkB"/>
</dbReference>
<name>A0A1G6AKG8_EUBOX</name>
<keyword evidence="3 6" id="KW-0812">Transmembrane</keyword>
<gene>
    <name evidence="7" type="ORF">SAMN02910417_00631</name>
</gene>
<feature type="transmembrane region" description="Helical" evidence="6">
    <location>
        <begin position="136"/>
        <end position="155"/>
    </location>
</feature>
<reference evidence="7 8" key="1">
    <citation type="submission" date="2016-10" db="EMBL/GenBank/DDBJ databases">
        <authorList>
            <person name="de Groot N.N."/>
        </authorList>
    </citation>
    <scope>NUCLEOTIDE SEQUENCE [LARGE SCALE GENOMIC DNA]</scope>
    <source>
        <strain evidence="7 8">DSM 3217</strain>
    </source>
</reference>
<keyword evidence="5 6" id="KW-0472">Membrane</keyword>
<evidence type="ECO:0000313" key="8">
    <source>
        <dbReference type="Proteomes" id="UP000199228"/>
    </source>
</evidence>
<evidence type="ECO:0000256" key="6">
    <source>
        <dbReference type="SAM" id="Phobius"/>
    </source>
</evidence>
<dbReference type="AlphaFoldDB" id="A0A1G6AKG8"/>
<evidence type="ECO:0000256" key="1">
    <source>
        <dbReference type="ARBA" id="ARBA00004651"/>
    </source>
</evidence>
<proteinExistence type="predicted"/>
<protein>
    <submittedName>
        <fullName evidence="7">Membrane protein</fullName>
    </submittedName>
</protein>
<feature type="transmembrane region" description="Helical" evidence="6">
    <location>
        <begin position="210"/>
        <end position="235"/>
    </location>
</feature>
<dbReference type="PANTHER" id="PTHR30213">
    <property type="entry name" value="INNER MEMBRANE PROTEIN YHJD"/>
    <property type="match status" value="1"/>
</dbReference>
<dbReference type="OrthoDB" id="9775903at2"/>
<feature type="transmembrane region" description="Helical" evidence="6">
    <location>
        <begin position="175"/>
        <end position="198"/>
    </location>
</feature>
<dbReference type="Pfam" id="PF03631">
    <property type="entry name" value="Virul_fac_BrkB"/>
    <property type="match status" value="1"/>
</dbReference>
<dbReference type="PANTHER" id="PTHR30213:SF0">
    <property type="entry name" value="UPF0761 MEMBRANE PROTEIN YIHY"/>
    <property type="match status" value="1"/>
</dbReference>
<feature type="transmembrane region" description="Helical" evidence="6">
    <location>
        <begin position="93"/>
        <end position="116"/>
    </location>
</feature>
<sequence>MNRKVDKKDIEKVIRNFLIKAYQEDCISAYAGQICYFLVLSAVPFIILLGWLIQYTPASIDTIHYIIEQITPEYVTNYVTEIVDTVYSQSAGVISVSAIFAIWSASKGVHCIVNALNQINNLRETRNWFLIRLRAIIFTSLFLVVVIVLMMLLVFGTNVAEMTNNYDEAVFAKFISFLLGRRFLIIFVLLVAFFTFMFKFLPNSPQNSSVFYQLPGAVGCAASWYVFTFFLSIFVKLSNSFSWYGSLASLMIITFWLYICLTIMLICAEVNVIFEIEFRVLYAKLKEKKSVRAVHAILPGRKENTGNSKRTYKKVHEQYREQFDERNRALEVQKLHHDEEVKNFRSGFSIVRNQYAHFIDEDEEKTEDLGDTKKLN</sequence>
<feature type="transmembrane region" description="Helical" evidence="6">
    <location>
        <begin position="247"/>
        <end position="274"/>
    </location>
</feature>
<feature type="transmembrane region" description="Helical" evidence="6">
    <location>
        <begin position="34"/>
        <end position="53"/>
    </location>
</feature>
<keyword evidence="4 6" id="KW-1133">Transmembrane helix</keyword>
<dbReference type="Proteomes" id="UP000199228">
    <property type="component" value="Unassembled WGS sequence"/>
</dbReference>
<comment type="subcellular location">
    <subcellularLocation>
        <location evidence="1">Cell membrane</location>
        <topology evidence="1">Multi-pass membrane protein</topology>
    </subcellularLocation>
</comment>